<evidence type="ECO:0000313" key="2">
    <source>
        <dbReference type="Proteomes" id="UP001140949"/>
    </source>
</evidence>
<sequence length="70" mass="7830">MSSALRFLPRRAANAFYSGDSFNDESRIGDDLWIFIIVEPAVQTSLRSIAQPIITVGLIDISDLELWIFG</sequence>
<comment type="caution">
    <text evidence="1">The sequence shown here is derived from an EMBL/GenBank/DDBJ whole genome shotgun (WGS) entry which is preliminary data.</text>
</comment>
<name>A0AAX6H995_IRIPA</name>
<dbReference type="Proteomes" id="UP001140949">
    <property type="component" value="Unassembled WGS sequence"/>
</dbReference>
<accession>A0AAX6H995</accession>
<reference evidence="1" key="2">
    <citation type="submission" date="2023-04" db="EMBL/GenBank/DDBJ databases">
        <authorList>
            <person name="Bruccoleri R.E."/>
            <person name="Oakeley E.J."/>
            <person name="Faust A.-M."/>
            <person name="Dessus-Babus S."/>
            <person name="Altorfer M."/>
            <person name="Burckhardt D."/>
            <person name="Oertli M."/>
            <person name="Naumann U."/>
            <person name="Petersen F."/>
            <person name="Wong J."/>
        </authorList>
    </citation>
    <scope>NUCLEOTIDE SEQUENCE</scope>
    <source>
        <strain evidence="1">GSM-AAB239-AS_SAM_17_03QT</strain>
        <tissue evidence="1">Leaf</tissue>
    </source>
</reference>
<evidence type="ECO:0000313" key="1">
    <source>
        <dbReference type="EMBL" id="KAJ6837413.1"/>
    </source>
</evidence>
<keyword evidence="2" id="KW-1185">Reference proteome</keyword>
<dbReference type="EMBL" id="JANAVB010011397">
    <property type="protein sequence ID" value="KAJ6837413.1"/>
    <property type="molecule type" value="Genomic_DNA"/>
</dbReference>
<reference evidence="1" key="1">
    <citation type="journal article" date="2023" name="GigaByte">
        <title>Genome assembly of the bearded iris, Iris pallida Lam.</title>
        <authorList>
            <person name="Bruccoleri R.E."/>
            <person name="Oakeley E.J."/>
            <person name="Faust A.M.E."/>
            <person name="Altorfer M."/>
            <person name="Dessus-Babus S."/>
            <person name="Burckhardt D."/>
            <person name="Oertli M."/>
            <person name="Naumann U."/>
            <person name="Petersen F."/>
            <person name="Wong J."/>
        </authorList>
    </citation>
    <scope>NUCLEOTIDE SEQUENCE</scope>
    <source>
        <strain evidence="1">GSM-AAB239-AS_SAM_17_03QT</strain>
    </source>
</reference>
<protein>
    <submittedName>
        <fullName evidence="1">Uncharacterized protein</fullName>
    </submittedName>
</protein>
<organism evidence="1 2">
    <name type="scientific">Iris pallida</name>
    <name type="common">Sweet iris</name>
    <dbReference type="NCBI Taxonomy" id="29817"/>
    <lineage>
        <taxon>Eukaryota</taxon>
        <taxon>Viridiplantae</taxon>
        <taxon>Streptophyta</taxon>
        <taxon>Embryophyta</taxon>
        <taxon>Tracheophyta</taxon>
        <taxon>Spermatophyta</taxon>
        <taxon>Magnoliopsida</taxon>
        <taxon>Liliopsida</taxon>
        <taxon>Asparagales</taxon>
        <taxon>Iridaceae</taxon>
        <taxon>Iridoideae</taxon>
        <taxon>Irideae</taxon>
        <taxon>Iris</taxon>
    </lineage>
</organism>
<proteinExistence type="predicted"/>
<gene>
    <name evidence="1" type="ORF">M6B38_120710</name>
</gene>
<dbReference type="AlphaFoldDB" id="A0AAX6H995"/>